<keyword evidence="2" id="KW-0732">Signal</keyword>
<dbReference type="Gene3D" id="2.60.40.2360">
    <property type="entry name" value="Intracellular proteinase inhibitor BsuPI"/>
    <property type="match status" value="1"/>
</dbReference>
<feature type="chain" id="PRO_5011770504" evidence="2">
    <location>
        <begin position="27"/>
        <end position="286"/>
    </location>
</feature>
<feature type="region of interest" description="Disordered" evidence="1">
    <location>
        <begin position="23"/>
        <end position="48"/>
    </location>
</feature>
<reference evidence="5 6" key="1">
    <citation type="submission" date="2016-10" db="EMBL/GenBank/DDBJ databases">
        <authorList>
            <person name="de Groot N.N."/>
        </authorList>
    </citation>
    <scope>NUCLEOTIDE SEQUENCE [LARGE SCALE GENOMIC DNA]</scope>
    <source>
        <strain evidence="5 6">CGMCC 1.3442</strain>
    </source>
</reference>
<gene>
    <name evidence="5" type="ORF">SAMN05216498_1901</name>
</gene>
<evidence type="ECO:0000259" key="4">
    <source>
        <dbReference type="Pfam" id="PF12690"/>
    </source>
</evidence>
<dbReference type="Pfam" id="PF12690">
    <property type="entry name" value="BsuPI"/>
    <property type="match status" value="1"/>
</dbReference>
<dbReference type="Proteomes" id="UP000199334">
    <property type="component" value="Unassembled WGS sequence"/>
</dbReference>
<accession>A0A1G9ZZV4</accession>
<feature type="signal peptide" evidence="2">
    <location>
        <begin position="1"/>
        <end position="26"/>
    </location>
</feature>
<name>A0A1G9ZZV4_9BACI</name>
<evidence type="ECO:0000256" key="2">
    <source>
        <dbReference type="SAM" id="SignalP"/>
    </source>
</evidence>
<dbReference type="AlphaFoldDB" id="A0A1G9ZZV4"/>
<feature type="domain" description="Intracellular proteinase inhibitor BsuPI" evidence="4">
    <location>
        <begin position="62"/>
        <end position="158"/>
    </location>
</feature>
<evidence type="ECO:0000313" key="6">
    <source>
        <dbReference type="Proteomes" id="UP000199334"/>
    </source>
</evidence>
<dbReference type="InterPro" id="IPR018911">
    <property type="entry name" value="Gmad2_Ig-like_dom"/>
</dbReference>
<evidence type="ECO:0000259" key="3">
    <source>
        <dbReference type="Pfam" id="PF10648"/>
    </source>
</evidence>
<dbReference type="RefSeq" id="WP_176752981.1">
    <property type="nucleotide sequence ID" value="NZ_BJVZ01000006.1"/>
</dbReference>
<keyword evidence="6" id="KW-1185">Reference proteome</keyword>
<dbReference type="Pfam" id="PF10648">
    <property type="entry name" value="Gmad2"/>
    <property type="match status" value="1"/>
</dbReference>
<evidence type="ECO:0000256" key="1">
    <source>
        <dbReference type="SAM" id="MobiDB-lite"/>
    </source>
</evidence>
<dbReference type="InterPro" id="IPR038144">
    <property type="entry name" value="IPI"/>
</dbReference>
<feature type="domain" description="Bacterial spore germination immunoglobulin-like" evidence="3">
    <location>
        <begin position="199"/>
        <end position="271"/>
    </location>
</feature>
<protein>
    <submittedName>
        <fullName evidence="5">Immunoglobulin-like domain of spore germination</fullName>
    </submittedName>
</protein>
<organism evidence="5 6">
    <name type="scientific">Tenuibacillus multivorans</name>
    <dbReference type="NCBI Taxonomy" id="237069"/>
    <lineage>
        <taxon>Bacteria</taxon>
        <taxon>Bacillati</taxon>
        <taxon>Bacillota</taxon>
        <taxon>Bacilli</taxon>
        <taxon>Bacillales</taxon>
        <taxon>Bacillaceae</taxon>
        <taxon>Tenuibacillus</taxon>
    </lineage>
</organism>
<sequence>MKKIILLLSTLIILAACGTSNDSAEASQEEQEPTEEEGNMNGESSNGDDLQAMIDQLKFTTDIVLEENQALFKMELTNNSEEDVEVSFSSGQKYEITVTDPETDEVVYKFSEGMMFTQAINYETIEPNSSLTWEQAWDYTSNGTQVDAKEYNVTVELLPREINKQGIQTKPFVNETTIEVPEKQSSETFRNVQVEGENGQYTITGEAKVFEGVFHYTVEDGHHMFIEEQKVQTEGAPSWGSFEIDVNIEKDQLPEYGVLSLILYNYDAKEGKQANHYPVTLENFNE</sequence>
<dbReference type="PROSITE" id="PS51257">
    <property type="entry name" value="PROKAR_LIPOPROTEIN"/>
    <property type="match status" value="1"/>
</dbReference>
<proteinExistence type="predicted"/>
<evidence type="ECO:0000313" key="5">
    <source>
        <dbReference type="EMBL" id="SDN26647.1"/>
    </source>
</evidence>
<dbReference type="InterPro" id="IPR020481">
    <property type="entry name" value="Intracell_prot_inh_BsuPI"/>
</dbReference>
<dbReference type="EMBL" id="FNIG01000003">
    <property type="protein sequence ID" value="SDN26647.1"/>
    <property type="molecule type" value="Genomic_DNA"/>
</dbReference>
<dbReference type="STRING" id="237069.SAMN05216498_1901"/>
<feature type="compositionally biased region" description="Acidic residues" evidence="1">
    <location>
        <begin position="27"/>
        <end position="38"/>
    </location>
</feature>